<protein>
    <recommendedName>
        <fullName evidence="3">Glycosyl transferase CAP10 domain-containing protein</fullName>
    </recommendedName>
</protein>
<dbReference type="InterPro" id="IPR006598">
    <property type="entry name" value="CAP10"/>
</dbReference>
<dbReference type="PANTHER" id="PTHR12203">
    <property type="entry name" value="KDEL LYS-ASP-GLU-LEU CONTAINING - RELATED"/>
    <property type="match status" value="1"/>
</dbReference>
<dbReference type="PANTHER" id="PTHR12203:SF104">
    <property type="entry name" value="PROTEIN CAP1, PUTATIVE (AFU_ORTHOLOGUE AFUA_1G05595)-RELATED"/>
    <property type="match status" value="1"/>
</dbReference>
<feature type="region of interest" description="Disordered" evidence="1">
    <location>
        <begin position="72"/>
        <end position="110"/>
    </location>
</feature>
<evidence type="ECO:0000259" key="3">
    <source>
        <dbReference type="SMART" id="SM00672"/>
    </source>
</evidence>
<keyword evidence="2" id="KW-1133">Transmembrane helix</keyword>
<proteinExistence type="predicted"/>
<dbReference type="InterPro" id="IPR051091">
    <property type="entry name" value="O-Glucosyltr/Glycosyltrsf_90"/>
</dbReference>
<feature type="transmembrane region" description="Helical" evidence="2">
    <location>
        <begin position="43"/>
        <end position="59"/>
    </location>
</feature>
<dbReference type="AlphaFoldDB" id="A0A0F4ZKG6"/>
<sequence length="646" mass="72125">MSSDLHDKTEPSSFPSYDDPVPPPESASSLGLFRGRLGRRRRLAIVAVALLVVCFYSLTSAPSSVGLSYAPDGSATSRPAAPQGTPSQAQAQTQTQTQTQTPDLAPVSPNAHPIARLVNEAEISFQRKTQTQSKTLAEAVASYRQRYGIAPPPNFDKWFEFAQANDYQLIDEFDSIYHSLLPFWGLKPLTIRTRATEVLSHPNAMVAVSIRAGHVTYTAGSREWQINATISMLAPFVQYLPDMDLAFNVNDEPRIQVPHDDLARLVATGKDRMAQAAKTPQLKHRFSARPSDLNPGKGFTDVKRSRFNEFPHQCTWAVSRMSCAPESPARNLDDEGQDSLGEACVSDMCFIGNMTAFSDVCNSPSLATSYGFFVSPNAFTVSHDLIPVFSQSKYSTYADILYPSPWYWADKVVYNKSADMPWDTKLDSLYWRGSTTGGFSRWGGWRQHHRQRMVEGLSGVPAHAKVLANTGTPTAPLWAPADIAPGMLDGAVNVSFSHIGQCEPGDCDAQKDFFHLEKYAAPHDGWAHKFVLDIDGNAFSGRFYSFLQSASLPLKYAIAREWHADRIVPWLHYVPLTLRGLEWWEVLRWLRREDDGQKWAAKAAAEGQKWAAKALRKKDMEVWFFRLLLEYGRVVDDDRESIGFTV</sequence>
<reference evidence="4 5" key="1">
    <citation type="submission" date="2015-03" db="EMBL/GenBank/DDBJ databases">
        <authorList>
            <person name="Radwan O."/>
            <person name="Al-Naeli F.A."/>
            <person name="Rendon G.A."/>
            <person name="Fields C."/>
        </authorList>
    </citation>
    <scope>NUCLEOTIDE SEQUENCE [LARGE SCALE GENOMIC DNA]</scope>
    <source>
        <strain evidence="4">CR-DP1</strain>
    </source>
</reference>
<evidence type="ECO:0000313" key="4">
    <source>
        <dbReference type="EMBL" id="KKA30348.1"/>
    </source>
</evidence>
<feature type="domain" description="Glycosyl transferase CAP10" evidence="3">
    <location>
        <begin position="344"/>
        <end position="638"/>
    </location>
</feature>
<keyword evidence="5" id="KW-1185">Reference proteome</keyword>
<feature type="region of interest" description="Disordered" evidence="1">
    <location>
        <begin position="1"/>
        <end position="26"/>
    </location>
</feature>
<dbReference type="OrthoDB" id="541052at2759"/>
<dbReference type="EMBL" id="LAEV01000406">
    <property type="protein sequence ID" value="KKA30348.1"/>
    <property type="molecule type" value="Genomic_DNA"/>
</dbReference>
<keyword evidence="2" id="KW-0472">Membrane</keyword>
<feature type="compositionally biased region" description="Basic and acidic residues" evidence="1">
    <location>
        <begin position="1"/>
        <end position="10"/>
    </location>
</feature>
<gene>
    <name evidence="4" type="ORF">TD95_001020</name>
</gene>
<feature type="compositionally biased region" description="Low complexity" evidence="1">
    <location>
        <begin position="79"/>
        <end position="102"/>
    </location>
</feature>
<evidence type="ECO:0000256" key="1">
    <source>
        <dbReference type="SAM" id="MobiDB-lite"/>
    </source>
</evidence>
<evidence type="ECO:0000256" key="2">
    <source>
        <dbReference type="SAM" id="Phobius"/>
    </source>
</evidence>
<keyword evidence="2" id="KW-0812">Transmembrane</keyword>
<comment type="caution">
    <text evidence="4">The sequence shown here is derived from an EMBL/GenBank/DDBJ whole genome shotgun (WGS) entry which is preliminary data.</text>
</comment>
<name>A0A0F4ZKG6_9PEZI</name>
<dbReference type="SMART" id="SM00672">
    <property type="entry name" value="CAP10"/>
    <property type="match status" value="1"/>
</dbReference>
<evidence type="ECO:0000313" key="5">
    <source>
        <dbReference type="Proteomes" id="UP000033483"/>
    </source>
</evidence>
<organism evidence="4 5">
    <name type="scientific">Thielaviopsis punctulata</name>
    <dbReference type="NCBI Taxonomy" id="72032"/>
    <lineage>
        <taxon>Eukaryota</taxon>
        <taxon>Fungi</taxon>
        <taxon>Dikarya</taxon>
        <taxon>Ascomycota</taxon>
        <taxon>Pezizomycotina</taxon>
        <taxon>Sordariomycetes</taxon>
        <taxon>Hypocreomycetidae</taxon>
        <taxon>Microascales</taxon>
        <taxon>Ceratocystidaceae</taxon>
        <taxon>Thielaviopsis</taxon>
    </lineage>
</organism>
<dbReference type="Proteomes" id="UP000033483">
    <property type="component" value="Unassembled WGS sequence"/>
</dbReference>
<accession>A0A0F4ZKG6</accession>
<dbReference type="Pfam" id="PF05686">
    <property type="entry name" value="Glyco_transf_90"/>
    <property type="match status" value="1"/>
</dbReference>